<dbReference type="PANTHER" id="PTHR24148:SF82">
    <property type="entry name" value="HETEROKARYON INCOMPATIBILITY DOMAIN-CONTAINING PROTEIN"/>
    <property type="match status" value="1"/>
</dbReference>
<dbReference type="OrthoDB" id="5029321at2759"/>
<name>A0A9N9VGM4_9HYPO</name>
<dbReference type="Pfam" id="PF06985">
    <property type="entry name" value="HET"/>
    <property type="match status" value="1"/>
</dbReference>
<proteinExistence type="predicted"/>
<dbReference type="Proteomes" id="UP000696573">
    <property type="component" value="Unassembled WGS sequence"/>
</dbReference>
<dbReference type="PANTHER" id="PTHR24148">
    <property type="entry name" value="ANKYRIN REPEAT DOMAIN-CONTAINING PROTEIN 39 HOMOLOG-RELATED"/>
    <property type="match status" value="1"/>
</dbReference>
<dbReference type="EMBL" id="CABFNQ020000690">
    <property type="protein sequence ID" value="CAH0023152.1"/>
    <property type="molecule type" value="Genomic_DNA"/>
</dbReference>
<dbReference type="InterPro" id="IPR052895">
    <property type="entry name" value="HetReg/Transcr_Mod"/>
</dbReference>
<reference evidence="3" key="1">
    <citation type="submission" date="2021-10" db="EMBL/GenBank/DDBJ databases">
        <authorList>
            <person name="Piombo E."/>
        </authorList>
    </citation>
    <scope>NUCLEOTIDE SEQUENCE</scope>
</reference>
<evidence type="ECO:0000259" key="2">
    <source>
        <dbReference type="Pfam" id="PF06985"/>
    </source>
</evidence>
<feature type="region of interest" description="Disordered" evidence="1">
    <location>
        <begin position="398"/>
        <end position="437"/>
    </location>
</feature>
<protein>
    <recommendedName>
        <fullName evidence="2">Heterokaryon incompatibility domain-containing protein</fullName>
    </recommendedName>
</protein>
<evidence type="ECO:0000313" key="4">
    <source>
        <dbReference type="Proteomes" id="UP000696573"/>
    </source>
</evidence>
<evidence type="ECO:0000256" key="1">
    <source>
        <dbReference type="SAM" id="MobiDB-lite"/>
    </source>
</evidence>
<feature type="region of interest" description="Disordered" evidence="1">
    <location>
        <begin position="1"/>
        <end position="24"/>
    </location>
</feature>
<comment type="caution">
    <text evidence="3">The sequence shown here is derived from an EMBL/GenBank/DDBJ whole genome shotgun (WGS) entry which is preliminary data.</text>
</comment>
<feature type="region of interest" description="Disordered" evidence="1">
    <location>
        <begin position="997"/>
        <end position="1096"/>
    </location>
</feature>
<feature type="domain" description="Heterokaryon incompatibility" evidence="2">
    <location>
        <begin position="184"/>
        <end position="343"/>
    </location>
</feature>
<accession>A0A9N9VGM4</accession>
<sequence>MDCSSQDEMGACPTSTVRDSQCQGHPRRTDTCVEYWTKWDEWTPGLKDSFQERHIAQMEDFIRHRLQVFMSLEPELIGAVNIPAVSFPEEPAEDASYEEKQRYLIDSYNVAMDIALPKKHDRWPRQRRLLQTSLTKYRPLYQELRLEDPTTTIRLLEVLPGPPDDPVIKTRLFNASLHSLGHKYEALSYAWGKVASLREMRSIHVNSFKLPVTPNLYNALISLRQPDRPRMLWVDSVCINQGDLNERREQIVLIAHIYSKSERTVVFLGPSTAKTHAFFTFLSLPICQLSHCQKCQKDHAWPSRNQGPVEACAEAGLDEQDVVDGFVQVCSMSWWTRVWILQEFMLSRSDPLMHCGRDAVSNRQLTVNVDYMYGWIHDRKTHPEPVIGCTAYGGNVGQQADDVGDDGSEDNEHSTTSENREAANDLRGDDLSVASGHSGDKRDYFEVVRRRLRGLRLAPRSTDGHEWNIWGARVWMVKNVLNGRTLCRPWNGARDVYKSLKSNCSDPHDIVYGVRELADHAFRDMFIPDYTVSVSDLYTKLATYLIMMEYCSDLFWHYPHRLKDKYPRGSQEFTSIPSWVPDFTRRVEPKAADRVPDHGAKPIRNNPFIVDRVLFCTGWVLDEIFQVFPLPKNDPFRLLQQLWYIERSHGWTPYEVMSGKPSFNLHDWDKPKDTKPSLRGFHPFPSVAWATDRSGSSDGRSIVQTLEAFMDLEGMVEVFDNGFGLANPCLRRIFDREGKRYGPSASREDRDEFLERASGIHHRLGDLMLEFMREGDKRTDFIGICTFDFEGLRAQVLHNLIPMTPWQPLRMSRPKFVNEEVDNICNPPIVNADLQRPIVYRSLLALINKGIEDVEERIMRREIVMNFAQVVHDAAMELVGGQSEVTYEYLGDKYAHILRRIVESSDQLNADHGLHNDDGSNAGGREGTIMDHFVLSPFNDGEADNSRPDSALILCQSYPEDDDPLLERMYFDEAGQPLGPKPVESACSFKILNKSTMMSEPRHRASSIYGENSNASADEELDIEPQRADGDMGDSSSPDEAQRDYPTDPAVPPVEESEEDTHSKNETYNTASSSKKSRPSLIRGGPSGELSTWRRTEKRKSTQVHLVFQDLCDFLAGREFFITETGLMGLTAPGVRGVCDGDDLLMLQDMAFPIVARLEPSEKLGNPKMRRRDMPTLRMRREIVGSAIVRGIDTKGGQLDKVEFPDHFEPLSGRSLGFLRIK</sequence>
<gene>
    <name evidence="3" type="ORF">CRHIZ90672A_00007604</name>
</gene>
<feature type="compositionally biased region" description="Polar residues" evidence="1">
    <location>
        <begin position="1"/>
        <end position="23"/>
    </location>
</feature>
<evidence type="ECO:0000313" key="3">
    <source>
        <dbReference type="EMBL" id="CAH0023152.1"/>
    </source>
</evidence>
<feature type="compositionally biased region" description="Basic and acidic residues" evidence="1">
    <location>
        <begin position="410"/>
        <end position="430"/>
    </location>
</feature>
<organism evidence="3 4">
    <name type="scientific">Clonostachys rhizophaga</name>
    <dbReference type="NCBI Taxonomy" id="160324"/>
    <lineage>
        <taxon>Eukaryota</taxon>
        <taxon>Fungi</taxon>
        <taxon>Dikarya</taxon>
        <taxon>Ascomycota</taxon>
        <taxon>Pezizomycotina</taxon>
        <taxon>Sordariomycetes</taxon>
        <taxon>Hypocreomycetidae</taxon>
        <taxon>Hypocreales</taxon>
        <taxon>Bionectriaceae</taxon>
        <taxon>Clonostachys</taxon>
    </lineage>
</organism>
<keyword evidence="4" id="KW-1185">Reference proteome</keyword>
<dbReference type="AlphaFoldDB" id="A0A9N9VGM4"/>
<dbReference type="InterPro" id="IPR010730">
    <property type="entry name" value="HET"/>
</dbReference>